<dbReference type="AlphaFoldDB" id="A0A699J8B9"/>
<proteinExistence type="predicted"/>
<dbReference type="EMBL" id="BKCJ010403336">
    <property type="protein sequence ID" value="GFA31612.1"/>
    <property type="molecule type" value="Genomic_DNA"/>
</dbReference>
<evidence type="ECO:0000313" key="1">
    <source>
        <dbReference type="EMBL" id="GFA14683.1"/>
    </source>
</evidence>
<sequence length="113" mass="12058">MDAVVSGVVVSTFVDPLIADVVTYLCDDNGKRVLQLPSDYSGKVRDFVNSSICYVTSATLLAVRPSPLLVCSPVLLPPLPVCPPVLLPRGAAVCQPALRVAIFRGIIYTKEDT</sequence>
<organism evidence="1">
    <name type="scientific">Tanacetum cinerariifolium</name>
    <name type="common">Dalmatian daisy</name>
    <name type="synonym">Chrysanthemum cinerariifolium</name>
    <dbReference type="NCBI Taxonomy" id="118510"/>
    <lineage>
        <taxon>Eukaryota</taxon>
        <taxon>Viridiplantae</taxon>
        <taxon>Streptophyta</taxon>
        <taxon>Embryophyta</taxon>
        <taxon>Tracheophyta</taxon>
        <taxon>Spermatophyta</taxon>
        <taxon>Magnoliopsida</taxon>
        <taxon>eudicotyledons</taxon>
        <taxon>Gunneridae</taxon>
        <taxon>Pentapetalae</taxon>
        <taxon>asterids</taxon>
        <taxon>campanulids</taxon>
        <taxon>Asterales</taxon>
        <taxon>Asteraceae</taxon>
        <taxon>Asteroideae</taxon>
        <taxon>Anthemideae</taxon>
        <taxon>Anthemidinae</taxon>
        <taxon>Tanacetum</taxon>
    </lineage>
</organism>
<reference evidence="1" key="1">
    <citation type="journal article" date="2019" name="Sci. Rep.">
        <title>Draft genome of Tanacetum cinerariifolium, the natural source of mosquito coil.</title>
        <authorList>
            <person name="Yamashiro T."/>
            <person name="Shiraishi A."/>
            <person name="Satake H."/>
            <person name="Nakayama K."/>
        </authorList>
    </citation>
    <scope>NUCLEOTIDE SEQUENCE</scope>
</reference>
<dbReference type="EMBL" id="BKCJ010376138">
    <property type="protein sequence ID" value="GFA14683.1"/>
    <property type="molecule type" value="Genomic_DNA"/>
</dbReference>
<gene>
    <name evidence="1" type="ORF">Tci_586655</name>
    <name evidence="2" type="ORF">Tci_603584</name>
</gene>
<protein>
    <submittedName>
        <fullName evidence="1">Uncharacterized protein</fullName>
    </submittedName>
</protein>
<comment type="caution">
    <text evidence="1">The sequence shown here is derived from an EMBL/GenBank/DDBJ whole genome shotgun (WGS) entry which is preliminary data.</text>
</comment>
<evidence type="ECO:0000313" key="2">
    <source>
        <dbReference type="EMBL" id="GFA31612.1"/>
    </source>
</evidence>
<name>A0A699J8B9_TANCI</name>
<feature type="non-terminal residue" evidence="1">
    <location>
        <position position="113"/>
    </location>
</feature>
<accession>A0A699J8B9</accession>